<evidence type="ECO:0008006" key="3">
    <source>
        <dbReference type="Google" id="ProtNLM"/>
    </source>
</evidence>
<gene>
    <name evidence="1" type="ORF">GA0070214_104461</name>
</gene>
<accession>A0A1C4WWN6</accession>
<dbReference type="Gene3D" id="2.50.20.20">
    <property type="match status" value="1"/>
</dbReference>
<name>A0A1C4WWN6_9ACTN</name>
<evidence type="ECO:0000313" key="2">
    <source>
        <dbReference type="Proteomes" id="UP000199629"/>
    </source>
</evidence>
<sequence length="285" mass="29842">MATVTWESESNEMTQRTGTPATFRRVAALATAVLATTVLSAGCGAGGSAGSDPAPSPSADPKAALLAAVPDDKDPAFRFSTLDGTDTFVGVVDPAAHAMELGLTQKVDDPGFTMAMTFRVIDEDLWMKVKLTGIPGLHDMLKMPKRWMTLDRTKLKDETEAPVYQNADPANTAAIIRTADTVEDKGDGTYTGVADLTANADVQSAFDGVDVAALGEAAKKVPFTAVVGPDGNLTTLTLDVPAGGKQKAMKLVTRYYDFGKAPKLTAPSGEQVQKAPTSAYELLNG</sequence>
<dbReference type="EMBL" id="FMCS01000004">
    <property type="protein sequence ID" value="SCF00632.1"/>
    <property type="molecule type" value="Genomic_DNA"/>
</dbReference>
<reference evidence="2" key="1">
    <citation type="submission" date="2016-06" db="EMBL/GenBank/DDBJ databases">
        <authorList>
            <person name="Varghese N."/>
            <person name="Submissions Spin"/>
        </authorList>
    </citation>
    <scope>NUCLEOTIDE SEQUENCE [LARGE SCALE GENOMIC DNA]</scope>
    <source>
        <strain evidence="2">DSM 45246</strain>
    </source>
</reference>
<dbReference type="Proteomes" id="UP000199629">
    <property type="component" value="Unassembled WGS sequence"/>
</dbReference>
<proteinExistence type="predicted"/>
<protein>
    <recommendedName>
        <fullName evidence="3">Lipoprotein</fullName>
    </recommendedName>
</protein>
<organism evidence="1 2">
    <name type="scientific">Micromonospora chaiyaphumensis</name>
    <dbReference type="NCBI Taxonomy" id="307119"/>
    <lineage>
        <taxon>Bacteria</taxon>
        <taxon>Bacillati</taxon>
        <taxon>Actinomycetota</taxon>
        <taxon>Actinomycetes</taxon>
        <taxon>Micromonosporales</taxon>
        <taxon>Micromonosporaceae</taxon>
        <taxon>Micromonospora</taxon>
    </lineage>
</organism>
<dbReference type="AlphaFoldDB" id="A0A1C4WWN6"/>
<evidence type="ECO:0000313" key="1">
    <source>
        <dbReference type="EMBL" id="SCF00632.1"/>
    </source>
</evidence>
<keyword evidence="2" id="KW-1185">Reference proteome</keyword>